<evidence type="ECO:0000256" key="1">
    <source>
        <dbReference type="SAM" id="MobiDB-lite"/>
    </source>
</evidence>
<dbReference type="OrthoDB" id="5526558at2"/>
<evidence type="ECO:0000313" key="2">
    <source>
        <dbReference type="EMBL" id="QDG52433.1"/>
    </source>
</evidence>
<keyword evidence="3" id="KW-1185">Reference proteome</keyword>
<gene>
    <name evidence="2" type="ORF">FIV42_17305</name>
</gene>
<accession>A0A5B8Y6T9</accession>
<dbReference type="RefSeq" id="WP_141198905.1">
    <property type="nucleotide sequence ID" value="NZ_CP041186.1"/>
</dbReference>
<dbReference type="Proteomes" id="UP000315995">
    <property type="component" value="Chromosome"/>
</dbReference>
<feature type="compositionally biased region" description="Polar residues" evidence="1">
    <location>
        <begin position="97"/>
        <end position="128"/>
    </location>
</feature>
<proteinExistence type="predicted"/>
<dbReference type="AlphaFoldDB" id="A0A4Y6PW10"/>
<sequence length="247" mass="27468">MSHSPQNPSFFDTIQVYFLEVTGRGIMFGGRDLELLSQWRDEGASAKVICRGIKEAIDSMGEEDPPRNIYACRGHIEAAIESARDRSAGAHGGYAPPSQTSRPSGANHPSQSNPPSESTDQAPTQSSGNAYSSLFEEALANIERAGKNCDQEQIRQVYREAWREIKTLVDASQVDDPFSELAAIEDALVDGYFRALDRAEQDRIEDAISEQNRVDLAIMSPEARREHLAARRRKLLIREYGFVPLID</sequence>
<organism evidence="2 3">
    <name type="scientific">Persicimonas caeni</name>
    <dbReference type="NCBI Taxonomy" id="2292766"/>
    <lineage>
        <taxon>Bacteria</taxon>
        <taxon>Deltaproteobacteria</taxon>
        <taxon>Bradymonadales</taxon>
        <taxon>Bradymonadaceae</taxon>
        <taxon>Persicimonas</taxon>
    </lineage>
</organism>
<accession>A0A4Y6PW10</accession>
<evidence type="ECO:0000313" key="3">
    <source>
        <dbReference type="Proteomes" id="UP000315995"/>
    </source>
</evidence>
<feature type="region of interest" description="Disordered" evidence="1">
    <location>
        <begin position="85"/>
        <end position="128"/>
    </location>
</feature>
<dbReference type="EMBL" id="CP041186">
    <property type="protein sequence ID" value="QDG52433.1"/>
    <property type="molecule type" value="Genomic_DNA"/>
</dbReference>
<protein>
    <submittedName>
        <fullName evidence="2">Uncharacterized protein</fullName>
    </submittedName>
</protein>
<reference evidence="2 3" key="1">
    <citation type="submission" date="2019-06" db="EMBL/GenBank/DDBJ databases">
        <title>Persicimonas caeni gen. nov., sp. nov., a predatory bacterium isolated from solar saltern.</title>
        <authorList>
            <person name="Wang S."/>
        </authorList>
    </citation>
    <scope>NUCLEOTIDE SEQUENCE [LARGE SCALE GENOMIC DNA]</scope>
    <source>
        <strain evidence="2 3">YN101</strain>
    </source>
</reference>
<name>A0A4Y6PW10_PERCE</name>